<dbReference type="Gene3D" id="1.10.357.10">
    <property type="entry name" value="Tetracycline Repressor, domain 2"/>
    <property type="match status" value="1"/>
</dbReference>
<dbReference type="InterPro" id="IPR009057">
    <property type="entry name" value="Homeodomain-like_sf"/>
</dbReference>
<feature type="domain" description="HTH tetR-type" evidence="3">
    <location>
        <begin position="24"/>
        <end position="84"/>
    </location>
</feature>
<evidence type="ECO:0000259" key="3">
    <source>
        <dbReference type="PROSITE" id="PS50977"/>
    </source>
</evidence>
<reference evidence="5" key="1">
    <citation type="submission" date="2015-03" db="EMBL/GenBank/DDBJ databases">
        <authorList>
            <person name="Urmite Genomes"/>
        </authorList>
    </citation>
    <scope>NUCLEOTIDE SEQUENCE [LARGE SCALE GENOMIC DNA]</scope>
    <source>
        <strain evidence="5">CSUR P1344</strain>
    </source>
</reference>
<gene>
    <name evidence="4" type="ORF">BN000_04193</name>
</gene>
<dbReference type="PANTHER" id="PTHR30055:SF153">
    <property type="entry name" value="HTH-TYPE TRANSCRIPTIONAL REPRESSOR RV3405C"/>
    <property type="match status" value="1"/>
</dbReference>
<accession>A0A0U1DMY6</accession>
<dbReference type="InterPro" id="IPR050109">
    <property type="entry name" value="HTH-type_TetR-like_transc_reg"/>
</dbReference>
<dbReference type="EMBL" id="CTEC01000002">
    <property type="protein sequence ID" value="CQD18466.1"/>
    <property type="molecule type" value="Genomic_DNA"/>
</dbReference>
<dbReference type="GO" id="GO:0000976">
    <property type="term" value="F:transcription cis-regulatory region binding"/>
    <property type="evidence" value="ECO:0007669"/>
    <property type="project" value="TreeGrafter"/>
</dbReference>
<evidence type="ECO:0000256" key="2">
    <source>
        <dbReference type="PROSITE-ProRule" id="PRU00335"/>
    </source>
</evidence>
<evidence type="ECO:0000313" key="4">
    <source>
        <dbReference type="EMBL" id="CQD18466.1"/>
    </source>
</evidence>
<proteinExistence type="predicted"/>
<dbReference type="Pfam" id="PF00440">
    <property type="entry name" value="TetR_N"/>
    <property type="match status" value="1"/>
</dbReference>
<keyword evidence="1 2" id="KW-0238">DNA-binding</keyword>
<dbReference type="PRINTS" id="PR00455">
    <property type="entry name" value="HTHTETR"/>
</dbReference>
<name>A0A0U1DMY6_9MYCO</name>
<keyword evidence="5" id="KW-1185">Reference proteome</keyword>
<dbReference type="AlphaFoldDB" id="A0A0U1DMY6"/>
<protein>
    <submittedName>
        <fullName evidence="4">TetR family transcriptional regulator</fullName>
    </submittedName>
</protein>
<organism evidence="4 5">
    <name type="scientific">Mycobacterium europaeum</name>
    <dbReference type="NCBI Taxonomy" id="761804"/>
    <lineage>
        <taxon>Bacteria</taxon>
        <taxon>Bacillati</taxon>
        <taxon>Actinomycetota</taxon>
        <taxon>Actinomycetes</taxon>
        <taxon>Mycobacteriales</taxon>
        <taxon>Mycobacteriaceae</taxon>
        <taxon>Mycobacterium</taxon>
        <taxon>Mycobacterium simiae complex</taxon>
    </lineage>
</organism>
<dbReference type="RefSeq" id="WP_090423361.1">
    <property type="nucleotide sequence ID" value="NZ_CTEC01000002.1"/>
</dbReference>
<evidence type="ECO:0000313" key="5">
    <source>
        <dbReference type="Proteomes" id="UP000199601"/>
    </source>
</evidence>
<feature type="DNA-binding region" description="H-T-H motif" evidence="2">
    <location>
        <begin position="47"/>
        <end position="66"/>
    </location>
</feature>
<dbReference type="InterPro" id="IPR001647">
    <property type="entry name" value="HTH_TetR"/>
</dbReference>
<dbReference type="PROSITE" id="PS50977">
    <property type="entry name" value="HTH_TETR_2"/>
    <property type="match status" value="1"/>
</dbReference>
<dbReference type="PANTHER" id="PTHR30055">
    <property type="entry name" value="HTH-TYPE TRANSCRIPTIONAL REGULATOR RUTR"/>
    <property type="match status" value="1"/>
</dbReference>
<dbReference type="GO" id="GO:0003700">
    <property type="term" value="F:DNA-binding transcription factor activity"/>
    <property type="evidence" value="ECO:0007669"/>
    <property type="project" value="TreeGrafter"/>
</dbReference>
<evidence type="ECO:0000256" key="1">
    <source>
        <dbReference type="ARBA" id="ARBA00023125"/>
    </source>
</evidence>
<sequence>MTVTGQATPGRATAWGADTPIDEQQARDRLLDAAEACYADRGPSRTRMSDIAHRAGVHRTTVYSYFPNKDAVLAACFVRAVTEVLDAGEPCWHTDEPFLEQLVQAMLIGMEAGRRSPTMRLLIGEQEAGRTFRAAEASELWRRDLAENLGQRIATAAATGQVRDDVSPETMAHWVTRIAFSLVAEPARPEDGGDEGILRTFLIASLAPAERA</sequence>
<dbReference type="Proteomes" id="UP000199601">
    <property type="component" value="Unassembled WGS sequence"/>
</dbReference>
<dbReference type="SUPFAM" id="SSF46689">
    <property type="entry name" value="Homeodomain-like"/>
    <property type="match status" value="1"/>
</dbReference>